<accession>A0ABP1RZJ3</accession>
<keyword evidence="5" id="KW-1185">Reference proteome</keyword>
<proteinExistence type="predicted"/>
<reference evidence="4 5" key="1">
    <citation type="submission" date="2024-08" db="EMBL/GenBank/DDBJ databases">
        <authorList>
            <person name="Cucini C."/>
            <person name="Frati F."/>
        </authorList>
    </citation>
    <scope>NUCLEOTIDE SEQUENCE [LARGE SCALE GENOMIC DNA]</scope>
</reference>
<dbReference type="Proteomes" id="UP001642540">
    <property type="component" value="Unassembled WGS sequence"/>
</dbReference>
<evidence type="ECO:0000256" key="3">
    <source>
        <dbReference type="SAM" id="SignalP"/>
    </source>
</evidence>
<feature type="compositionally biased region" description="Basic and acidic residues" evidence="1">
    <location>
        <begin position="699"/>
        <end position="711"/>
    </location>
</feature>
<organism evidence="4 5">
    <name type="scientific">Orchesella dallaii</name>
    <dbReference type="NCBI Taxonomy" id="48710"/>
    <lineage>
        <taxon>Eukaryota</taxon>
        <taxon>Metazoa</taxon>
        <taxon>Ecdysozoa</taxon>
        <taxon>Arthropoda</taxon>
        <taxon>Hexapoda</taxon>
        <taxon>Collembola</taxon>
        <taxon>Entomobryomorpha</taxon>
        <taxon>Entomobryoidea</taxon>
        <taxon>Orchesellidae</taxon>
        <taxon>Orchesellinae</taxon>
        <taxon>Orchesella</taxon>
    </lineage>
</organism>
<evidence type="ECO:0000256" key="2">
    <source>
        <dbReference type="SAM" id="Phobius"/>
    </source>
</evidence>
<evidence type="ECO:0000313" key="5">
    <source>
        <dbReference type="Proteomes" id="UP001642540"/>
    </source>
</evidence>
<feature type="signal peptide" evidence="3">
    <location>
        <begin position="1"/>
        <end position="27"/>
    </location>
</feature>
<dbReference type="EMBL" id="CAXLJM020000131">
    <property type="protein sequence ID" value="CAL8139888.1"/>
    <property type="molecule type" value="Genomic_DNA"/>
</dbReference>
<evidence type="ECO:0000256" key="1">
    <source>
        <dbReference type="SAM" id="MobiDB-lite"/>
    </source>
</evidence>
<comment type="caution">
    <text evidence="4">The sequence shown here is derived from an EMBL/GenBank/DDBJ whole genome shotgun (WGS) entry which is preliminary data.</text>
</comment>
<sequence length="737" mass="84177">MHGKRLFLKGAYISLTLLFTLISKNNAELPPTDLKTFLDSFDHCTNFLTGELAESSKSVEFILSQCALQPCFITYHFNPRAGVLVANQRSASPCSVQYIFSSAVSIYKSLVYVEPKPKYVLLVNPNPQQIEEQVQKSYPLFSSIVLMLLIDQMSIVNVQMFHTTCINPKAKYQTILTDPLEIYLNQQPLSIKIIHQIWTKIHLSFNQVDWTFQRRFSYVLSRTDLKEYVIGVILRKYNCTTLCCISIMKDFRIIIINPDMMLDPRHKTVHIPYGAIQREMRISIFATDEDDDHYIKNAPSIDYRMYVVLSRAIHGLNMSAVLIVVVILVIIFSSLAPRATKKPSPTSETSSQHSFVSLGSLRKVILWIFILLHLRIFYGGLMYYCKLRPTAGIKIVPIFSYSLEELLLKQDIYLVDNLMIVLDERFRYFTRKYINNNFLTKWYPQLLLDKKKVTKIFTKIVPIDYIKSNRHSITSGSPVPTCIRNTLCLDALNKSHGFEFLVSAECRTCIDVNNLSPTQQSQVKAVHSFAKPLSKIMFLRYSCPSPDKTLKNGIDYVESLFSSRSSATVITSWIIVDKVNFMWVHIGENFLTHKIIDNLAGMVESGMYFRALSFAGNPRNSKSQNFNPETKIKAIIKPLSTHTLRIAWIFPLTYLVVGVLSFLMELMYRGMEEQASAPNVKGNISVTPRNKTITSTGEYDGKTGEVTHSHPTDGIECANEAEDIGIPQYHHHIHDML</sequence>
<feature type="chain" id="PRO_5046733600" evidence="3">
    <location>
        <begin position="28"/>
        <end position="737"/>
    </location>
</feature>
<name>A0ABP1RZJ3_9HEXA</name>
<feature type="region of interest" description="Disordered" evidence="1">
    <location>
        <begin position="682"/>
        <end position="711"/>
    </location>
</feature>
<gene>
    <name evidence="4" type="ORF">ODALV1_LOCUS28042</name>
</gene>
<evidence type="ECO:0000313" key="4">
    <source>
        <dbReference type="EMBL" id="CAL8139888.1"/>
    </source>
</evidence>
<feature type="transmembrane region" description="Helical" evidence="2">
    <location>
        <begin position="315"/>
        <end position="336"/>
    </location>
</feature>
<protein>
    <submittedName>
        <fullName evidence="4">Uncharacterized protein</fullName>
    </submittedName>
</protein>
<keyword evidence="2" id="KW-1133">Transmembrane helix</keyword>
<keyword evidence="3" id="KW-0732">Signal</keyword>
<feature type="transmembrane region" description="Helical" evidence="2">
    <location>
        <begin position="364"/>
        <end position="384"/>
    </location>
</feature>
<keyword evidence="2" id="KW-0472">Membrane</keyword>
<feature type="transmembrane region" description="Helical" evidence="2">
    <location>
        <begin position="646"/>
        <end position="664"/>
    </location>
</feature>
<feature type="compositionally biased region" description="Polar residues" evidence="1">
    <location>
        <begin position="682"/>
        <end position="697"/>
    </location>
</feature>
<keyword evidence="2" id="KW-0812">Transmembrane</keyword>